<evidence type="ECO:0000313" key="1">
    <source>
        <dbReference type="EMBL" id="BBO77817.1"/>
    </source>
</evidence>
<protein>
    <submittedName>
        <fullName evidence="1">Uncharacterized protein</fullName>
    </submittedName>
</protein>
<accession>A0A5K7ZNM9</accession>
<evidence type="ECO:0000313" key="2">
    <source>
        <dbReference type="Proteomes" id="UP000427769"/>
    </source>
</evidence>
<keyword evidence="2" id="KW-1185">Reference proteome</keyword>
<dbReference type="AlphaFoldDB" id="A0A5K7ZNM9"/>
<name>A0A5K7ZNM9_9BACT</name>
<dbReference type="KEGG" id="dwd:DSCW_52340"/>
<dbReference type="EMBL" id="AP021875">
    <property type="protein sequence ID" value="BBO77817.1"/>
    <property type="molecule type" value="Genomic_DNA"/>
</dbReference>
<organism evidence="1 2">
    <name type="scientific">Desulfosarcina widdelii</name>
    <dbReference type="NCBI Taxonomy" id="947919"/>
    <lineage>
        <taxon>Bacteria</taxon>
        <taxon>Pseudomonadati</taxon>
        <taxon>Thermodesulfobacteriota</taxon>
        <taxon>Desulfobacteria</taxon>
        <taxon>Desulfobacterales</taxon>
        <taxon>Desulfosarcinaceae</taxon>
        <taxon>Desulfosarcina</taxon>
    </lineage>
</organism>
<sequence>MHPDPNRSRQSNKTKSIAVQLTENKKYLSIIVVNMALNVPHKTNPKYSGGNDVNCRHRHWRKEYKGSIA</sequence>
<gene>
    <name evidence="1" type="ORF">DSCW_52340</name>
</gene>
<reference evidence="1 2" key="1">
    <citation type="submission" date="2019-11" db="EMBL/GenBank/DDBJ databases">
        <title>Comparative genomics of hydrocarbon-degrading Desulfosarcina strains.</title>
        <authorList>
            <person name="Watanabe M."/>
            <person name="Kojima H."/>
            <person name="Fukui M."/>
        </authorList>
    </citation>
    <scope>NUCLEOTIDE SEQUENCE [LARGE SCALE GENOMIC DNA]</scope>
    <source>
        <strain evidence="1 2">PP31</strain>
    </source>
</reference>
<proteinExistence type="predicted"/>
<dbReference type="Proteomes" id="UP000427769">
    <property type="component" value="Chromosome"/>
</dbReference>